<evidence type="ECO:0000313" key="5">
    <source>
        <dbReference type="Proteomes" id="UP000325577"/>
    </source>
</evidence>
<keyword evidence="5" id="KW-1185">Reference proteome</keyword>
<feature type="repeat" description="PPR" evidence="3">
    <location>
        <begin position="326"/>
        <end position="360"/>
    </location>
</feature>
<dbReference type="Proteomes" id="UP000325577">
    <property type="component" value="Linkage Group LG6"/>
</dbReference>
<dbReference type="Gene3D" id="1.25.40.10">
    <property type="entry name" value="Tetratricopeptide repeat domain"/>
    <property type="match status" value="4"/>
</dbReference>
<feature type="repeat" description="PPR" evidence="3">
    <location>
        <begin position="187"/>
        <end position="221"/>
    </location>
</feature>
<feature type="repeat" description="PPR" evidence="3">
    <location>
        <begin position="466"/>
        <end position="500"/>
    </location>
</feature>
<proteinExistence type="inferred from homology"/>
<dbReference type="SUPFAM" id="SSF48452">
    <property type="entry name" value="TPR-like"/>
    <property type="match status" value="1"/>
</dbReference>
<feature type="repeat" description="PPR" evidence="3">
    <location>
        <begin position="361"/>
        <end position="395"/>
    </location>
</feature>
<evidence type="ECO:0000256" key="2">
    <source>
        <dbReference type="ARBA" id="ARBA00022737"/>
    </source>
</evidence>
<dbReference type="NCBIfam" id="TIGR00756">
    <property type="entry name" value="PPR"/>
    <property type="match status" value="8"/>
</dbReference>
<feature type="repeat" description="PPR" evidence="3">
    <location>
        <begin position="431"/>
        <end position="465"/>
    </location>
</feature>
<dbReference type="InterPro" id="IPR002885">
    <property type="entry name" value="PPR_rpt"/>
</dbReference>
<sequence>MAIIKLKVRSCLSLPFLSPLSRISFNFERYCSSSSTLEVDSDSQDDVLNGNNTLTPNIELSPAETLIAEKFHSLIKEHHRKNPNPNHSLPNPDFTIPSLSFDFAKISTIESISPAIVRRVIEKCGGVRHGIPFIQTVAFFNWATGRDDFARSPEPYSEMIDLAGKVRQFDIAWHLIDLMKTRKMEIPIDTFSILIKRYVRAGLASEAVHTFNRMEDYGCKPDLIAFSVVISILCKKRRASEAQSFFDNLKDKIKPDVVIYTSLVHGWCRAGKISEAERVFGEMKTVGIQPNVYTYSIVIDALCRCGQITRAHDVFSEMIDVGCEPNSITFNNLMRVHVKAGRTEKVLQVYNQMKRLSCPADTITYNFLIESHCRDGNREDAVKVLNTMVKKGCMPNASTFNPIFRCISKSGDVNAAHRMYAKMKELKCKPNTLTYNILMRMFADSKSTDMVLKLKQEMDDNEIEPNVNTFGVLISIFCGMGHWNNAYKFFREMIEEKCLKPSQPAYEMVLQQLRKAGQIKKHEELVEKMVDRGFVTRPL</sequence>
<dbReference type="GO" id="GO:0003729">
    <property type="term" value="F:mRNA binding"/>
    <property type="evidence" value="ECO:0007669"/>
    <property type="project" value="TreeGrafter"/>
</dbReference>
<comment type="similarity">
    <text evidence="1">Belongs to the PPR family. P subfamily.</text>
</comment>
<evidence type="ECO:0000256" key="1">
    <source>
        <dbReference type="ARBA" id="ARBA00007626"/>
    </source>
</evidence>
<feature type="repeat" description="PPR" evidence="3">
    <location>
        <begin position="396"/>
        <end position="430"/>
    </location>
</feature>
<gene>
    <name evidence="4" type="ORF">F0562_014608</name>
</gene>
<keyword evidence="2" id="KW-0677">Repeat</keyword>
<dbReference type="InterPro" id="IPR011990">
    <property type="entry name" value="TPR-like_helical_dom_sf"/>
</dbReference>
<dbReference type="Pfam" id="PF13041">
    <property type="entry name" value="PPR_2"/>
    <property type="match status" value="4"/>
</dbReference>
<dbReference type="AlphaFoldDB" id="A0A5J4ZSI8"/>
<organism evidence="4 5">
    <name type="scientific">Nyssa sinensis</name>
    <dbReference type="NCBI Taxonomy" id="561372"/>
    <lineage>
        <taxon>Eukaryota</taxon>
        <taxon>Viridiplantae</taxon>
        <taxon>Streptophyta</taxon>
        <taxon>Embryophyta</taxon>
        <taxon>Tracheophyta</taxon>
        <taxon>Spermatophyta</taxon>
        <taxon>Magnoliopsida</taxon>
        <taxon>eudicotyledons</taxon>
        <taxon>Gunneridae</taxon>
        <taxon>Pentapetalae</taxon>
        <taxon>asterids</taxon>
        <taxon>Cornales</taxon>
        <taxon>Nyssaceae</taxon>
        <taxon>Nyssa</taxon>
    </lineage>
</organism>
<dbReference type="PROSITE" id="PS51375">
    <property type="entry name" value="PPR"/>
    <property type="match status" value="8"/>
</dbReference>
<feature type="repeat" description="PPR" evidence="3">
    <location>
        <begin position="291"/>
        <end position="325"/>
    </location>
</feature>
<reference evidence="4 5" key="1">
    <citation type="submission" date="2019-09" db="EMBL/GenBank/DDBJ databases">
        <title>A chromosome-level genome assembly of the Chinese tupelo Nyssa sinensis.</title>
        <authorList>
            <person name="Yang X."/>
            <person name="Kang M."/>
            <person name="Yang Y."/>
            <person name="Xiong H."/>
            <person name="Wang M."/>
            <person name="Zhang Z."/>
            <person name="Wang Z."/>
            <person name="Wu H."/>
            <person name="Ma T."/>
            <person name="Liu J."/>
            <person name="Xi Z."/>
        </authorList>
    </citation>
    <scope>NUCLEOTIDE SEQUENCE [LARGE SCALE GENOMIC DNA]</scope>
    <source>
        <strain evidence="4">J267</strain>
        <tissue evidence="4">Leaf</tissue>
    </source>
</reference>
<dbReference type="GO" id="GO:0005739">
    <property type="term" value="C:mitochondrion"/>
    <property type="evidence" value="ECO:0007669"/>
    <property type="project" value="TreeGrafter"/>
</dbReference>
<protein>
    <submittedName>
        <fullName evidence="4">Uncharacterized protein</fullName>
    </submittedName>
</protein>
<dbReference type="EMBL" id="CM018049">
    <property type="protein sequence ID" value="KAA8520352.1"/>
    <property type="molecule type" value="Genomic_DNA"/>
</dbReference>
<dbReference type="Pfam" id="PF12854">
    <property type="entry name" value="PPR_1"/>
    <property type="match status" value="1"/>
</dbReference>
<dbReference type="OrthoDB" id="185373at2759"/>
<dbReference type="PANTHER" id="PTHR47938">
    <property type="entry name" value="RESPIRATORY COMPLEX I CHAPERONE (CIA84), PUTATIVE (AFU_ORTHOLOGUE AFUA_2G06020)-RELATED"/>
    <property type="match status" value="1"/>
</dbReference>
<accession>A0A5J4ZSI8</accession>
<evidence type="ECO:0000256" key="3">
    <source>
        <dbReference type="PROSITE-ProRule" id="PRU00708"/>
    </source>
</evidence>
<evidence type="ECO:0000313" key="4">
    <source>
        <dbReference type="EMBL" id="KAA8520352.1"/>
    </source>
</evidence>
<feature type="repeat" description="PPR" evidence="3">
    <location>
        <begin position="256"/>
        <end position="290"/>
    </location>
</feature>
<dbReference type="PANTHER" id="PTHR47938:SF9">
    <property type="entry name" value="OS10G0422300 PROTEIN"/>
    <property type="match status" value="1"/>
</dbReference>
<name>A0A5J4ZSI8_9ASTE</name>